<evidence type="ECO:0000256" key="1">
    <source>
        <dbReference type="SAM" id="Phobius"/>
    </source>
</evidence>
<dbReference type="EMBL" id="UYYG01001150">
    <property type="protein sequence ID" value="VDN54402.1"/>
    <property type="molecule type" value="Genomic_DNA"/>
</dbReference>
<name>A0A0N4U0E0_DRAME</name>
<dbReference type="AlphaFoldDB" id="A0A0N4U0E0"/>
<keyword evidence="1" id="KW-1133">Transmembrane helix</keyword>
<keyword evidence="1" id="KW-0472">Membrane</keyword>
<reference evidence="2 4" key="2">
    <citation type="submission" date="2018-11" db="EMBL/GenBank/DDBJ databases">
        <authorList>
            <consortium name="Pathogen Informatics"/>
        </authorList>
    </citation>
    <scope>NUCLEOTIDE SEQUENCE [LARGE SCALE GENOMIC DNA]</scope>
</reference>
<dbReference type="Proteomes" id="UP000038040">
    <property type="component" value="Unplaced"/>
</dbReference>
<keyword evidence="1" id="KW-0812">Transmembrane</keyword>
<protein>
    <submittedName>
        <fullName evidence="2 5">Uncharacterized protein</fullName>
    </submittedName>
</protein>
<evidence type="ECO:0000313" key="2">
    <source>
        <dbReference type="EMBL" id="VDN54402.1"/>
    </source>
</evidence>
<accession>A0A0N4U0E0</accession>
<reference evidence="5" key="1">
    <citation type="submission" date="2017-02" db="UniProtKB">
        <authorList>
            <consortium name="WormBaseParasite"/>
        </authorList>
    </citation>
    <scope>IDENTIFICATION</scope>
</reference>
<dbReference type="WBParaSite" id="DME_0000001501-mRNA-1">
    <property type="protein sequence ID" value="DME_0000001501-mRNA-1"/>
    <property type="gene ID" value="DME_0000001501"/>
</dbReference>
<keyword evidence="4" id="KW-1185">Reference proteome</keyword>
<sequence length="141" mass="15508">MHELSKNIEEESKNFKASVLRITERTLKGAGDEIEDFFGEVPNTVAEKVNNGVGGLLTKADEGISWIFRNIIVPIISLFILIALIYLAVISGCCGFCCSSCLALLCEPVRNRFKKTGNTVSNERFVIVCKSTDDSVPLTYV</sequence>
<gene>
    <name evidence="2" type="ORF">DME_LOCUS4375</name>
</gene>
<dbReference type="Proteomes" id="UP000274756">
    <property type="component" value="Unassembled WGS sequence"/>
</dbReference>
<feature type="transmembrane region" description="Helical" evidence="1">
    <location>
        <begin position="75"/>
        <end position="105"/>
    </location>
</feature>
<proteinExistence type="predicted"/>
<evidence type="ECO:0000313" key="5">
    <source>
        <dbReference type="WBParaSite" id="DME_0000001501-mRNA-1"/>
    </source>
</evidence>
<evidence type="ECO:0000313" key="4">
    <source>
        <dbReference type="Proteomes" id="UP000274756"/>
    </source>
</evidence>
<organism evidence="3 5">
    <name type="scientific">Dracunculus medinensis</name>
    <name type="common">Guinea worm</name>
    <dbReference type="NCBI Taxonomy" id="318479"/>
    <lineage>
        <taxon>Eukaryota</taxon>
        <taxon>Metazoa</taxon>
        <taxon>Ecdysozoa</taxon>
        <taxon>Nematoda</taxon>
        <taxon>Chromadorea</taxon>
        <taxon>Rhabditida</taxon>
        <taxon>Spirurina</taxon>
        <taxon>Dracunculoidea</taxon>
        <taxon>Dracunculidae</taxon>
        <taxon>Dracunculus</taxon>
    </lineage>
</organism>
<dbReference type="OrthoDB" id="5840413at2759"/>
<evidence type="ECO:0000313" key="3">
    <source>
        <dbReference type="Proteomes" id="UP000038040"/>
    </source>
</evidence>